<protein>
    <submittedName>
        <fullName evidence="3">Xanthine/CO dehydrogenase XdhC/CoxF family maturation factor</fullName>
    </submittedName>
</protein>
<dbReference type="PANTHER" id="PTHR30388:SF4">
    <property type="entry name" value="MOLYBDENUM COFACTOR INSERTION CHAPERONE PAOD"/>
    <property type="match status" value="1"/>
</dbReference>
<proteinExistence type="predicted"/>
<dbReference type="Pfam" id="PF02625">
    <property type="entry name" value="XdhC_CoxI"/>
    <property type="match status" value="1"/>
</dbReference>
<dbReference type="PANTHER" id="PTHR30388">
    <property type="entry name" value="ALDEHYDE OXIDOREDUCTASE MOLYBDENUM COFACTOR ASSEMBLY PROTEIN"/>
    <property type="match status" value="1"/>
</dbReference>
<sequence>MKELRDILAEYARCTSSMGLATIVSTTGSSYRKTGARMLILPDGRTVGTLSGGCIEEEVAQRALHVMETGEPALLSIDTRRRFGCHGSIEIFVEKIEPGDDFMGYLSDCISSRRPAHVKVIFEAGHSQRGSYPEDEVHMGIGGHEELILPPVRLVVCGDSPGNEALMHLAKTLGWDCILLEHPEDSTLAVDERTAIVIKNHHFGRDFVSLRWALSHSVGYVGLLGSRKRKQELMNALVAEGWEPEDASLNHFHSPAGLDLGAEEPEQIALSITAEILAVLSRHHAGFLRDRQGPIHHILCTSAAL</sequence>
<gene>
    <name evidence="3" type="ORF">EI77_02618</name>
</gene>
<evidence type="ECO:0000259" key="2">
    <source>
        <dbReference type="Pfam" id="PF13478"/>
    </source>
</evidence>
<dbReference type="Proteomes" id="UP000295662">
    <property type="component" value="Unassembled WGS sequence"/>
</dbReference>
<evidence type="ECO:0000313" key="4">
    <source>
        <dbReference type="Proteomes" id="UP000295662"/>
    </source>
</evidence>
<dbReference type="InterPro" id="IPR027051">
    <property type="entry name" value="XdhC_Rossmann_dom"/>
</dbReference>
<dbReference type="InterPro" id="IPR052698">
    <property type="entry name" value="MoCofactor_Util/Proc"/>
</dbReference>
<evidence type="ECO:0000313" key="3">
    <source>
        <dbReference type="EMBL" id="TDU70571.1"/>
    </source>
</evidence>
<comment type="caution">
    <text evidence="3">The sequence shown here is derived from an EMBL/GenBank/DDBJ whole genome shotgun (WGS) entry which is preliminary data.</text>
</comment>
<feature type="domain" description="XdhC Rossmann" evidence="2">
    <location>
        <begin position="154"/>
        <end position="276"/>
    </location>
</feature>
<accession>A0A4R7RXQ6</accession>
<evidence type="ECO:0000259" key="1">
    <source>
        <dbReference type="Pfam" id="PF02625"/>
    </source>
</evidence>
<dbReference type="EMBL" id="SOCA01000004">
    <property type="protein sequence ID" value="TDU70571.1"/>
    <property type="molecule type" value="Genomic_DNA"/>
</dbReference>
<dbReference type="RefSeq" id="WP_166647223.1">
    <property type="nucleotide sequence ID" value="NZ_SOCA01000004.1"/>
</dbReference>
<dbReference type="Pfam" id="PF13478">
    <property type="entry name" value="XdhC_C"/>
    <property type="match status" value="1"/>
</dbReference>
<feature type="domain" description="XdhC- CoxI" evidence="1">
    <location>
        <begin position="18"/>
        <end position="77"/>
    </location>
</feature>
<dbReference type="AlphaFoldDB" id="A0A4R7RXQ6"/>
<name>A0A4R7RXQ6_9BACT</name>
<dbReference type="Gene3D" id="3.40.50.720">
    <property type="entry name" value="NAD(P)-binding Rossmann-like Domain"/>
    <property type="match status" value="1"/>
</dbReference>
<reference evidence="3 4" key="1">
    <citation type="submission" date="2019-03" db="EMBL/GenBank/DDBJ databases">
        <title>Genomic Encyclopedia of Archaeal and Bacterial Type Strains, Phase II (KMG-II): from individual species to whole genera.</title>
        <authorList>
            <person name="Goeker M."/>
        </authorList>
    </citation>
    <scope>NUCLEOTIDE SEQUENCE [LARGE SCALE GENOMIC DNA]</scope>
    <source>
        <strain evidence="3 4">ATCC 25309</strain>
    </source>
</reference>
<dbReference type="InterPro" id="IPR003777">
    <property type="entry name" value="XdhC_CoxI"/>
</dbReference>
<organism evidence="3 4">
    <name type="scientific">Prosthecobacter fusiformis</name>
    <dbReference type="NCBI Taxonomy" id="48464"/>
    <lineage>
        <taxon>Bacteria</taxon>
        <taxon>Pseudomonadati</taxon>
        <taxon>Verrucomicrobiota</taxon>
        <taxon>Verrucomicrobiia</taxon>
        <taxon>Verrucomicrobiales</taxon>
        <taxon>Verrucomicrobiaceae</taxon>
        <taxon>Prosthecobacter</taxon>
    </lineage>
</organism>
<keyword evidence="4" id="KW-1185">Reference proteome</keyword>